<dbReference type="AlphaFoldDB" id="X1UGU0"/>
<dbReference type="EMBL" id="BARW01032615">
    <property type="protein sequence ID" value="GAJ02802.1"/>
    <property type="molecule type" value="Genomic_DNA"/>
</dbReference>
<feature type="domain" description="CoA-binding" evidence="1">
    <location>
        <begin position="4"/>
        <end position="102"/>
    </location>
</feature>
<protein>
    <recommendedName>
        <fullName evidence="4">CoA-binding domain-containing protein</fullName>
    </recommendedName>
</protein>
<comment type="caution">
    <text evidence="3">The sequence shown here is derived from an EMBL/GenBank/DDBJ whole genome shotgun (WGS) entry which is preliminary data.</text>
</comment>
<evidence type="ECO:0008006" key="4">
    <source>
        <dbReference type="Google" id="ProtNLM"/>
    </source>
</evidence>
<dbReference type="Pfam" id="PF13380">
    <property type="entry name" value="CoA_binding_2"/>
    <property type="match status" value="1"/>
</dbReference>
<dbReference type="Gene3D" id="3.40.50.261">
    <property type="entry name" value="Succinyl-CoA synthetase domains"/>
    <property type="match status" value="1"/>
</dbReference>
<reference evidence="3" key="1">
    <citation type="journal article" date="2014" name="Front. Microbiol.">
        <title>High frequency of phylogenetically diverse reductive dehalogenase-homologous genes in deep subseafloor sedimentary metagenomes.</title>
        <authorList>
            <person name="Kawai M."/>
            <person name="Futagami T."/>
            <person name="Toyoda A."/>
            <person name="Takaki Y."/>
            <person name="Nishi S."/>
            <person name="Hori S."/>
            <person name="Arai W."/>
            <person name="Tsubouchi T."/>
            <person name="Morono Y."/>
            <person name="Uchiyama I."/>
            <person name="Ito T."/>
            <person name="Fujiyama A."/>
            <person name="Inagaki F."/>
            <person name="Takami H."/>
        </authorList>
    </citation>
    <scope>NUCLEOTIDE SEQUENCE</scope>
    <source>
        <strain evidence="3">Expedition CK06-06</strain>
    </source>
</reference>
<gene>
    <name evidence="3" type="ORF">S12H4_51584</name>
</gene>
<dbReference type="PANTHER" id="PTHR42793">
    <property type="entry name" value="COA BINDING DOMAIN CONTAINING PROTEIN"/>
    <property type="match status" value="1"/>
</dbReference>
<evidence type="ECO:0000259" key="1">
    <source>
        <dbReference type="Pfam" id="PF13380"/>
    </source>
</evidence>
<dbReference type="InterPro" id="IPR032875">
    <property type="entry name" value="Succ_CoA_lig_flav_dom"/>
</dbReference>
<dbReference type="InterPro" id="IPR016102">
    <property type="entry name" value="Succinyl-CoA_synth-like"/>
</dbReference>
<dbReference type="Pfam" id="PF13607">
    <property type="entry name" value="Succ_CoA_lig"/>
    <property type="match status" value="1"/>
</dbReference>
<evidence type="ECO:0000259" key="2">
    <source>
        <dbReference type="Pfam" id="PF13607"/>
    </source>
</evidence>
<sequence length="169" mass="18277">MFKGNLYAVHPSAEEIDNFPKDKIYSSILDIPEAIDFAFIAIPAKKVLGVMDECVEKGVKLVTVFTSEFSDAGTAKGVELEKELLRRAQNKVRILGPNGLGLFYPKLGVAWRPGFPPVAGNVGFIAQSGGICNIAIYSSLNLGINFSKVFSFGNGADLDFVDLLSFLIN</sequence>
<dbReference type="SUPFAM" id="SSF51735">
    <property type="entry name" value="NAD(P)-binding Rossmann-fold domains"/>
    <property type="match status" value="1"/>
</dbReference>
<accession>X1UGU0</accession>
<proteinExistence type="predicted"/>
<feature type="non-terminal residue" evidence="3">
    <location>
        <position position="169"/>
    </location>
</feature>
<dbReference type="SUPFAM" id="SSF52210">
    <property type="entry name" value="Succinyl-CoA synthetase domains"/>
    <property type="match status" value="1"/>
</dbReference>
<dbReference type="InterPro" id="IPR036291">
    <property type="entry name" value="NAD(P)-bd_dom_sf"/>
</dbReference>
<name>X1UGU0_9ZZZZ</name>
<dbReference type="Gene3D" id="3.40.50.720">
    <property type="entry name" value="NAD(P)-binding Rossmann-like Domain"/>
    <property type="match status" value="1"/>
</dbReference>
<organism evidence="3">
    <name type="scientific">marine sediment metagenome</name>
    <dbReference type="NCBI Taxonomy" id="412755"/>
    <lineage>
        <taxon>unclassified sequences</taxon>
        <taxon>metagenomes</taxon>
        <taxon>ecological metagenomes</taxon>
    </lineage>
</organism>
<dbReference type="InterPro" id="IPR003781">
    <property type="entry name" value="CoA-bd"/>
</dbReference>
<evidence type="ECO:0000313" key="3">
    <source>
        <dbReference type="EMBL" id="GAJ02802.1"/>
    </source>
</evidence>
<dbReference type="PANTHER" id="PTHR42793:SF1">
    <property type="entry name" value="PEPTIDYL-LYSINE N-ACETYLTRANSFERASE PATZ"/>
    <property type="match status" value="1"/>
</dbReference>
<feature type="domain" description="Succinyl-CoA synthetase-like flavodoxin" evidence="2">
    <location>
        <begin position="119"/>
        <end position="167"/>
    </location>
</feature>